<evidence type="ECO:0000313" key="2">
    <source>
        <dbReference type="Proteomes" id="UP000030104"/>
    </source>
</evidence>
<name>A0A0A2LD01_PENIT</name>
<organism evidence="1 2">
    <name type="scientific">Penicillium italicum</name>
    <name type="common">Blue mold</name>
    <dbReference type="NCBI Taxonomy" id="40296"/>
    <lineage>
        <taxon>Eukaryota</taxon>
        <taxon>Fungi</taxon>
        <taxon>Dikarya</taxon>
        <taxon>Ascomycota</taxon>
        <taxon>Pezizomycotina</taxon>
        <taxon>Eurotiomycetes</taxon>
        <taxon>Eurotiomycetidae</taxon>
        <taxon>Eurotiales</taxon>
        <taxon>Aspergillaceae</taxon>
        <taxon>Penicillium</taxon>
    </lineage>
</organism>
<gene>
    <name evidence="1" type="ORF">PITC_025250</name>
</gene>
<accession>A0A0A2LD01</accession>
<proteinExistence type="predicted"/>
<protein>
    <submittedName>
        <fullName evidence="1">Uncharacterized protein</fullName>
    </submittedName>
</protein>
<dbReference type="HOGENOM" id="CLU_3351293_0_0_1"/>
<dbReference type="EMBL" id="JQGA01000071">
    <property type="protein sequence ID" value="KGO77997.1"/>
    <property type="molecule type" value="Genomic_DNA"/>
</dbReference>
<keyword evidence="2" id="KW-1185">Reference proteome</keyword>
<evidence type="ECO:0000313" key="1">
    <source>
        <dbReference type="EMBL" id="KGO77997.1"/>
    </source>
</evidence>
<sequence length="37" mass="4145">MYIDTRTSCSFPSKFGIVFAPMTLCRLRCLCRVLASG</sequence>
<dbReference type="Proteomes" id="UP000030104">
    <property type="component" value="Unassembled WGS sequence"/>
</dbReference>
<reference evidence="1 2" key="1">
    <citation type="journal article" date="2015" name="Mol. Plant Microbe Interact.">
        <title>Genome, transcriptome, and functional analyses of Penicillium expansum provide new insights into secondary metabolism and pathogenicity.</title>
        <authorList>
            <person name="Ballester A.R."/>
            <person name="Marcet-Houben M."/>
            <person name="Levin E."/>
            <person name="Sela N."/>
            <person name="Selma-Lazaro C."/>
            <person name="Carmona L."/>
            <person name="Wisniewski M."/>
            <person name="Droby S."/>
            <person name="Gonzalez-Candelas L."/>
            <person name="Gabaldon T."/>
        </authorList>
    </citation>
    <scope>NUCLEOTIDE SEQUENCE [LARGE SCALE GENOMIC DNA]</scope>
    <source>
        <strain evidence="1 2">PHI-1</strain>
    </source>
</reference>
<dbReference type="AlphaFoldDB" id="A0A0A2LD01"/>
<comment type="caution">
    <text evidence="1">The sequence shown here is derived from an EMBL/GenBank/DDBJ whole genome shotgun (WGS) entry which is preliminary data.</text>
</comment>